<organism evidence="1 2">
    <name type="scientific">Polytolypa hystricis (strain UAMH7299)</name>
    <dbReference type="NCBI Taxonomy" id="1447883"/>
    <lineage>
        <taxon>Eukaryota</taxon>
        <taxon>Fungi</taxon>
        <taxon>Dikarya</taxon>
        <taxon>Ascomycota</taxon>
        <taxon>Pezizomycotina</taxon>
        <taxon>Eurotiomycetes</taxon>
        <taxon>Eurotiomycetidae</taxon>
        <taxon>Onygenales</taxon>
        <taxon>Onygenales incertae sedis</taxon>
        <taxon>Polytolypa</taxon>
    </lineage>
</organism>
<evidence type="ECO:0000313" key="2">
    <source>
        <dbReference type="Proteomes" id="UP000224634"/>
    </source>
</evidence>
<reference evidence="1 2" key="1">
    <citation type="submission" date="2017-10" db="EMBL/GenBank/DDBJ databases">
        <title>Comparative genomics in systemic dimorphic fungi from Ajellomycetaceae.</title>
        <authorList>
            <person name="Munoz J.F."/>
            <person name="Mcewen J.G."/>
            <person name="Clay O.K."/>
            <person name="Cuomo C.A."/>
        </authorList>
    </citation>
    <scope>NUCLEOTIDE SEQUENCE [LARGE SCALE GENOMIC DNA]</scope>
    <source>
        <strain evidence="1 2">UAMH7299</strain>
    </source>
</reference>
<gene>
    <name evidence="1" type="ORF">AJ80_00318</name>
</gene>
<evidence type="ECO:0000313" key="1">
    <source>
        <dbReference type="EMBL" id="PGH28062.1"/>
    </source>
</evidence>
<dbReference type="OrthoDB" id="4175694at2759"/>
<dbReference type="Proteomes" id="UP000224634">
    <property type="component" value="Unassembled WGS sequence"/>
</dbReference>
<sequence length="157" mass="17853">MAYPKLPYSMDWRLEEILDAAGVRHCLVGDLVVRTLGFPLIPSSVHLVIADEQLENARSILVASRDYQEFPQTLEAFFDKCATKESTTGNLKGVIANLPSEDQFFLDLFYKVPLRSTRKRVCDQRRRIGAGFITPETARALIPRKDLQLEAITPEDW</sequence>
<dbReference type="EMBL" id="PDNA01000002">
    <property type="protein sequence ID" value="PGH28062.1"/>
    <property type="molecule type" value="Genomic_DNA"/>
</dbReference>
<dbReference type="AlphaFoldDB" id="A0A2B7Z4U3"/>
<proteinExistence type="predicted"/>
<comment type="caution">
    <text evidence="1">The sequence shown here is derived from an EMBL/GenBank/DDBJ whole genome shotgun (WGS) entry which is preliminary data.</text>
</comment>
<name>A0A2B7Z4U3_POLH7</name>
<keyword evidence="2" id="KW-1185">Reference proteome</keyword>
<protein>
    <submittedName>
        <fullName evidence="1">Uncharacterized protein</fullName>
    </submittedName>
</protein>
<accession>A0A2B7Z4U3</accession>